<dbReference type="InterPro" id="IPR003684">
    <property type="entry name" value="Porin_alphabac"/>
</dbReference>
<keyword evidence="4" id="KW-0732">Signal</keyword>
<evidence type="ECO:0000256" key="1">
    <source>
        <dbReference type="ARBA" id="ARBA00009521"/>
    </source>
</evidence>
<keyword evidence="2" id="KW-0813">Transport</keyword>
<comment type="similarity">
    <text evidence="1">Belongs to the alphaproteobacteria porin family.</text>
</comment>
<dbReference type="GO" id="GO:0016020">
    <property type="term" value="C:membrane"/>
    <property type="evidence" value="ECO:0007669"/>
    <property type="project" value="InterPro"/>
</dbReference>
<protein>
    <recommendedName>
        <fullName evidence="7">Porin</fullName>
    </recommendedName>
</protein>
<name>A0A2V1IN84_9BACT</name>
<dbReference type="RefSeq" id="WP_107032829.1">
    <property type="nucleotide sequence ID" value="NZ_CAOLYA010000016.1"/>
</dbReference>
<dbReference type="Proteomes" id="UP000244905">
    <property type="component" value="Unassembled WGS sequence"/>
</dbReference>
<keyword evidence="3" id="KW-0472">Membrane</keyword>
<dbReference type="GeneID" id="82526697"/>
<dbReference type="AlphaFoldDB" id="A0A2V1IN84"/>
<evidence type="ECO:0000256" key="4">
    <source>
        <dbReference type="SAM" id="SignalP"/>
    </source>
</evidence>
<accession>A0A2V1IN84</accession>
<dbReference type="GO" id="GO:0015288">
    <property type="term" value="F:porin activity"/>
    <property type="evidence" value="ECO:0007669"/>
    <property type="project" value="InterPro"/>
</dbReference>
<evidence type="ECO:0000313" key="5">
    <source>
        <dbReference type="EMBL" id="PWB01279.1"/>
    </source>
</evidence>
<feature type="signal peptide" evidence="4">
    <location>
        <begin position="1"/>
        <end position="18"/>
    </location>
</feature>
<dbReference type="SUPFAM" id="SSF56935">
    <property type="entry name" value="Porins"/>
    <property type="match status" value="1"/>
</dbReference>
<evidence type="ECO:0000256" key="2">
    <source>
        <dbReference type="ARBA" id="ARBA00022448"/>
    </source>
</evidence>
<proteinExistence type="inferred from homology"/>
<feature type="chain" id="PRO_5016014405" description="Porin" evidence="4">
    <location>
        <begin position="19"/>
        <end position="434"/>
    </location>
</feature>
<keyword evidence="6" id="KW-1185">Reference proteome</keyword>
<evidence type="ECO:0008006" key="7">
    <source>
        <dbReference type="Google" id="ProtNLM"/>
    </source>
</evidence>
<comment type="caution">
    <text evidence="5">The sequence shown here is derived from an EMBL/GenBank/DDBJ whole genome shotgun (WGS) entry which is preliminary data.</text>
</comment>
<sequence length="434" mass="47560">MNSLIRFAAVVPALCAFAGASSQNHPLTPQEGEVTIINPSATRSDSGLTVINIYNIFLQNAPKSHKKSGVPNFAIEGKNKKFYLGIGGTAKATLSYDWGDPIDNGFNFTTSSIPMNPRKGDGGLVQFSAATSGLYLNFVALPGDKNQLGVYIDFNLTGNSYGFDLQYAYIKYRGFTAGYDYSLFSDMAAAPPSIDNEGPCGFTAIPNGVLDYRHSFGQHWSLGVGVEMPMVSATTGEKTYVVNQRVPDIPAYVQYSWGGGKSWIRFSGIVRNMLYRDEIADKNRDQVGWGVKMSGSASLTPLVTAYYQAAYGEGITSYFQDLYEGGLDMVPDGSGRLKAVNAWGGYFGLQYNISPKVYATTTYSHLRNYAPDYSGGSTAWDSQYKYAQYALANVIWQISPHLSTGLEYIYGRRVDMSGLSHHDNRIQTMLQVTF</sequence>
<dbReference type="EMBL" id="PUEC01000023">
    <property type="protein sequence ID" value="PWB01279.1"/>
    <property type="molecule type" value="Genomic_DNA"/>
</dbReference>
<dbReference type="Pfam" id="PF02530">
    <property type="entry name" value="Porin_2"/>
    <property type="match status" value="1"/>
</dbReference>
<reference evidence="6" key="1">
    <citation type="submission" date="2018-02" db="EMBL/GenBank/DDBJ databases">
        <authorList>
            <person name="Clavel T."/>
            <person name="Strowig T."/>
        </authorList>
    </citation>
    <scope>NUCLEOTIDE SEQUENCE [LARGE SCALE GENOMIC DNA]</scope>
    <source>
        <strain evidence="6">DSM 103720</strain>
    </source>
</reference>
<evidence type="ECO:0000256" key="3">
    <source>
        <dbReference type="ARBA" id="ARBA00023136"/>
    </source>
</evidence>
<evidence type="ECO:0000313" key="6">
    <source>
        <dbReference type="Proteomes" id="UP000244905"/>
    </source>
</evidence>
<gene>
    <name evidence="5" type="ORF">C5O23_10130</name>
</gene>
<organism evidence="5 6">
    <name type="scientific">Duncaniella muris</name>
    <dbReference type="NCBI Taxonomy" id="2094150"/>
    <lineage>
        <taxon>Bacteria</taxon>
        <taxon>Pseudomonadati</taxon>
        <taxon>Bacteroidota</taxon>
        <taxon>Bacteroidia</taxon>
        <taxon>Bacteroidales</taxon>
        <taxon>Muribaculaceae</taxon>
        <taxon>Duncaniella</taxon>
    </lineage>
</organism>